<dbReference type="AlphaFoldDB" id="J9CMI2"/>
<gene>
    <name evidence="1" type="ORF">EVA_10583</name>
</gene>
<comment type="caution">
    <text evidence="1">The sequence shown here is derived from an EMBL/GenBank/DDBJ whole genome shotgun (WGS) entry which is preliminary data.</text>
</comment>
<sequence length="75" mass="8415">MNLTATQILTIHMTCTIMMTPMILQMNGQKNLGTGITMVDMMMLLITGRMKLSGRFCVTASVVDDDYLEKRPVMI</sequence>
<name>J9CMI2_9ZZZZ</name>
<proteinExistence type="predicted"/>
<organism evidence="1">
    <name type="scientific">gut metagenome</name>
    <dbReference type="NCBI Taxonomy" id="749906"/>
    <lineage>
        <taxon>unclassified sequences</taxon>
        <taxon>metagenomes</taxon>
        <taxon>organismal metagenomes</taxon>
    </lineage>
</organism>
<dbReference type="EMBL" id="AMCI01003000">
    <property type="protein sequence ID" value="EJX01311.1"/>
    <property type="molecule type" value="Genomic_DNA"/>
</dbReference>
<evidence type="ECO:0000313" key="1">
    <source>
        <dbReference type="EMBL" id="EJX01311.1"/>
    </source>
</evidence>
<accession>J9CMI2</accession>
<reference evidence="1" key="1">
    <citation type="journal article" date="2012" name="PLoS ONE">
        <title>Gene sets for utilization of primary and secondary nutrition supplies in the distal gut of endangered iberian lynx.</title>
        <authorList>
            <person name="Alcaide M."/>
            <person name="Messina E."/>
            <person name="Richter M."/>
            <person name="Bargiela R."/>
            <person name="Peplies J."/>
            <person name="Huws S.A."/>
            <person name="Newbold C.J."/>
            <person name="Golyshin P.N."/>
            <person name="Simon M.A."/>
            <person name="Lopez G."/>
            <person name="Yakimov M.M."/>
            <person name="Ferrer M."/>
        </authorList>
    </citation>
    <scope>NUCLEOTIDE SEQUENCE</scope>
</reference>
<protein>
    <submittedName>
        <fullName evidence="1">Uncharacterized protein</fullName>
    </submittedName>
</protein>